<comment type="catalytic activity">
    <reaction evidence="8">
        <text>13-octadecanoyloxy-octadecanoate + H2O = 13-hydroxy-octadecanoate + octadecanoate + H(+)</text>
        <dbReference type="Rhea" id="RHEA:52084"/>
        <dbReference type="ChEBI" id="CHEBI:15377"/>
        <dbReference type="ChEBI" id="CHEBI:15378"/>
        <dbReference type="ChEBI" id="CHEBI:25629"/>
        <dbReference type="ChEBI" id="CHEBI:136304"/>
        <dbReference type="ChEBI" id="CHEBI:136335"/>
    </reaction>
    <physiologicalReaction direction="left-to-right" evidence="8">
        <dbReference type="Rhea" id="RHEA:52085"/>
    </physiologicalReaction>
</comment>
<feature type="transmembrane region" description="Helical" evidence="17">
    <location>
        <begin position="9"/>
        <end position="28"/>
    </location>
</feature>
<comment type="catalytic activity">
    <reaction evidence="16">
        <text>12-(9Z-hexadecenoyloxy)-octadecanoate + H2O = 12-hydroxyoctadecanoate + (9Z)-hexadecenoate + H(+)</text>
        <dbReference type="Rhea" id="RHEA:52072"/>
        <dbReference type="ChEBI" id="CHEBI:15377"/>
        <dbReference type="ChEBI" id="CHEBI:15378"/>
        <dbReference type="ChEBI" id="CHEBI:32372"/>
        <dbReference type="ChEBI" id="CHEBI:84201"/>
        <dbReference type="ChEBI" id="CHEBI:136312"/>
    </reaction>
    <physiologicalReaction direction="left-to-right" evidence="16">
        <dbReference type="Rhea" id="RHEA:52073"/>
    </physiologicalReaction>
</comment>
<evidence type="ECO:0000256" key="15">
    <source>
        <dbReference type="ARBA" id="ARBA00049322"/>
    </source>
</evidence>
<comment type="catalytic activity">
    <reaction evidence="12">
        <text>9-(9Z-octadecenoyloxy)-octadecanoate + H2O = 9-hydroxy-octadecanoate + (9Z)-octadecenoate + H(+)</text>
        <dbReference type="Rhea" id="RHEA:52048"/>
        <dbReference type="ChEBI" id="CHEBI:15377"/>
        <dbReference type="ChEBI" id="CHEBI:15378"/>
        <dbReference type="ChEBI" id="CHEBI:30823"/>
        <dbReference type="ChEBI" id="CHEBI:136282"/>
        <dbReference type="ChEBI" id="CHEBI:136286"/>
    </reaction>
    <physiologicalReaction direction="left-to-right" evidence="12">
        <dbReference type="Rhea" id="RHEA:52049"/>
    </physiologicalReaction>
</comment>
<keyword evidence="6 17" id="KW-0472">Membrane</keyword>
<comment type="catalytic activity">
    <reaction evidence="9">
        <text>9-hexadecanoyloxy-octadecanoate + H2O = 9-hydroxy-octadecanoate + hexadecanoate + H(+)</text>
        <dbReference type="Rhea" id="RHEA:52052"/>
        <dbReference type="ChEBI" id="CHEBI:7896"/>
        <dbReference type="ChEBI" id="CHEBI:15377"/>
        <dbReference type="ChEBI" id="CHEBI:15378"/>
        <dbReference type="ChEBI" id="CHEBI:83670"/>
        <dbReference type="ChEBI" id="CHEBI:136286"/>
    </reaction>
    <physiologicalReaction direction="left-to-right" evidence="9">
        <dbReference type="Rhea" id="RHEA:52053"/>
    </physiologicalReaction>
</comment>
<dbReference type="GO" id="GO:0012505">
    <property type="term" value="C:endomembrane system"/>
    <property type="evidence" value="ECO:0007669"/>
    <property type="project" value="UniProtKB-SubCell"/>
</dbReference>
<dbReference type="GO" id="GO:0016020">
    <property type="term" value="C:membrane"/>
    <property type="evidence" value="ECO:0007669"/>
    <property type="project" value="InterPro"/>
</dbReference>
<keyword evidence="5 17" id="KW-1133">Transmembrane helix</keyword>
<comment type="subcellular location">
    <subcellularLocation>
        <location evidence="2">Endomembrane system</location>
        <topology evidence="2">Multi-pass membrane protein</topology>
    </subcellularLocation>
</comment>
<comment type="catalytic activity">
    <reaction evidence="13">
        <text>9-octadecanoyloxy-octadecanoate + H2O = 9-hydroxy-octadecanoate + octadecanoate + H(+)</text>
        <dbReference type="Rhea" id="RHEA:52096"/>
        <dbReference type="ChEBI" id="CHEBI:15377"/>
        <dbReference type="ChEBI" id="CHEBI:15378"/>
        <dbReference type="ChEBI" id="CHEBI:25629"/>
        <dbReference type="ChEBI" id="CHEBI:136286"/>
        <dbReference type="ChEBI" id="CHEBI:136373"/>
    </reaction>
    <physiologicalReaction direction="left-to-right" evidence="13">
        <dbReference type="Rhea" id="RHEA:52097"/>
    </physiologicalReaction>
</comment>
<evidence type="ECO:0000256" key="17">
    <source>
        <dbReference type="SAM" id="Phobius"/>
    </source>
</evidence>
<comment type="catalytic activity">
    <reaction evidence="1">
        <text>9-(9Z-hexadecenoyloxy)-octadecanoate + H2O = (9Z)-hexadecenoate + 9-hydroxy-octadecanoate + H(+)</text>
        <dbReference type="Rhea" id="RHEA:52068"/>
        <dbReference type="ChEBI" id="CHEBI:15377"/>
        <dbReference type="ChEBI" id="CHEBI:15378"/>
        <dbReference type="ChEBI" id="CHEBI:32372"/>
        <dbReference type="ChEBI" id="CHEBI:136286"/>
        <dbReference type="ChEBI" id="CHEBI:136309"/>
    </reaction>
    <physiologicalReaction direction="left-to-right" evidence="1">
        <dbReference type="Rhea" id="RHEA:52069"/>
    </physiologicalReaction>
</comment>
<evidence type="ECO:0000256" key="9">
    <source>
        <dbReference type="ARBA" id="ARBA00047863"/>
    </source>
</evidence>
<dbReference type="AlphaFoldDB" id="A0A8B8HGY5"/>
<keyword evidence="18" id="KW-1185">Reference proteome</keyword>
<comment type="catalytic activity">
    <reaction evidence="14">
        <text>13-(9Z-octadecenoyloxy)-octadecanoate + H2O = 13-hydroxy-octadecanoate + (9Z)-octadecenoate + H(+)</text>
        <dbReference type="Rhea" id="RHEA:52064"/>
        <dbReference type="ChEBI" id="CHEBI:15377"/>
        <dbReference type="ChEBI" id="CHEBI:15378"/>
        <dbReference type="ChEBI" id="CHEBI:30823"/>
        <dbReference type="ChEBI" id="CHEBI:136303"/>
        <dbReference type="ChEBI" id="CHEBI:136304"/>
    </reaction>
    <physiologicalReaction direction="left-to-right" evidence="14">
        <dbReference type="Rhea" id="RHEA:52065"/>
    </physiologicalReaction>
</comment>
<dbReference type="Pfam" id="PF04750">
    <property type="entry name" value="Far-17a_AIG1"/>
    <property type="match status" value="1"/>
</dbReference>
<evidence type="ECO:0000256" key="2">
    <source>
        <dbReference type="ARBA" id="ARBA00004127"/>
    </source>
</evidence>
<evidence type="ECO:0000256" key="6">
    <source>
        <dbReference type="ARBA" id="ARBA00023136"/>
    </source>
</evidence>
<gene>
    <name evidence="19" type="primary">LOC113391873</name>
</gene>
<evidence type="ECO:0000256" key="14">
    <source>
        <dbReference type="ARBA" id="ARBA00049296"/>
    </source>
</evidence>
<evidence type="ECO:0000256" key="5">
    <source>
        <dbReference type="ARBA" id="ARBA00022989"/>
    </source>
</evidence>
<evidence type="ECO:0000256" key="3">
    <source>
        <dbReference type="ARBA" id="ARBA00009300"/>
    </source>
</evidence>
<feature type="transmembrane region" description="Helical" evidence="17">
    <location>
        <begin position="94"/>
        <end position="116"/>
    </location>
</feature>
<evidence type="ECO:0000313" key="18">
    <source>
        <dbReference type="Proteomes" id="UP001652626"/>
    </source>
</evidence>
<protein>
    <submittedName>
        <fullName evidence="19">Androgen-dependent TFPI-regulating protein-like</fullName>
    </submittedName>
</protein>
<dbReference type="OMA" id="WTFFLQI"/>
<evidence type="ECO:0000256" key="13">
    <source>
        <dbReference type="ARBA" id="ARBA00049221"/>
    </source>
</evidence>
<proteinExistence type="inferred from homology"/>
<dbReference type="RefSeq" id="XP_026483780.2">
    <property type="nucleotide sequence ID" value="XM_026627995.2"/>
</dbReference>
<keyword evidence="4 17" id="KW-0812">Transmembrane</keyword>
<name>A0A8B8HGY5_VANTA</name>
<comment type="catalytic activity">
    <reaction evidence="10">
        <text>12-octadecanoyloxy-octadecanoate + H2O = 12-hydroxyoctadecanoate + octadecanoate + H(+)</text>
        <dbReference type="Rhea" id="RHEA:52080"/>
        <dbReference type="ChEBI" id="CHEBI:15377"/>
        <dbReference type="ChEBI" id="CHEBI:15378"/>
        <dbReference type="ChEBI" id="CHEBI:25629"/>
        <dbReference type="ChEBI" id="CHEBI:84201"/>
        <dbReference type="ChEBI" id="CHEBI:136330"/>
    </reaction>
    <physiologicalReaction direction="left-to-right" evidence="10">
        <dbReference type="Rhea" id="RHEA:52081"/>
    </physiologicalReaction>
</comment>
<comment type="similarity">
    <text evidence="3">Belongs to the AIG1 family.</text>
</comment>
<accession>A0A8B8HGY5</accession>
<dbReference type="Proteomes" id="UP001652626">
    <property type="component" value="Chromosome 28"/>
</dbReference>
<evidence type="ECO:0000256" key="7">
    <source>
        <dbReference type="ARBA" id="ARBA00047368"/>
    </source>
</evidence>
<dbReference type="OrthoDB" id="1898221at2759"/>
<reference evidence="19" key="1">
    <citation type="submission" date="2025-08" db="UniProtKB">
        <authorList>
            <consortium name="RefSeq"/>
        </authorList>
    </citation>
    <scope>IDENTIFICATION</scope>
    <source>
        <tissue evidence="19">Whole body</tissue>
    </source>
</reference>
<evidence type="ECO:0000256" key="4">
    <source>
        <dbReference type="ARBA" id="ARBA00022692"/>
    </source>
</evidence>
<dbReference type="PANTHER" id="PTHR10989">
    <property type="entry name" value="ANDROGEN-INDUCED PROTEIN 1-RELATED"/>
    <property type="match status" value="1"/>
</dbReference>
<dbReference type="PANTHER" id="PTHR10989:SF16">
    <property type="entry name" value="AT02829P-RELATED"/>
    <property type="match status" value="1"/>
</dbReference>
<comment type="catalytic activity">
    <reaction evidence="7">
        <text>12-hexadecanoyloxy-octadecanoate + H2O = 12-hydroxyoctadecanoate + hexadecanoate + H(+)</text>
        <dbReference type="Rhea" id="RHEA:52056"/>
        <dbReference type="ChEBI" id="CHEBI:7896"/>
        <dbReference type="ChEBI" id="CHEBI:15377"/>
        <dbReference type="ChEBI" id="CHEBI:15378"/>
        <dbReference type="ChEBI" id="CHEBI:83677"/>
        <dbReference type="ChEBI" id="CHEBI:84201"/>
    </reaction>
    <physiologicalReaction direction="left-to-right" evidence="7">
        <dbReference type="Rhea" id="RHEA:52057"/>
    </physiologicalReaction>
</comment>
<evidence type="ECO:0000256" key="11">
    <source>
        <dbReference type="ARBA" id="ARBA00048701"/>
    </source>
</evidence>
<evidence type="ECO:0000256" key="8">
    <source>
        <dbReference type="ARBA" id="ARBA00047427"/>
    </source>
</evidence>
<dbReference type="InterPro" id="IPR006838">
    <property type="entry name" value="ADTRP_AIG1"/>
</dbReference>
<comment type="catalytic activity">
    <reaction evidence="15">
        <text>13-(9Z-hexadecenoyloxy)-octadecanoate + H2O = 13-hydroxy-octadecanoate + (9Z)-hexadecenoate + H(+)</text>
        <dbReference type="Rhea" id="RHEA:52076"/>
        <dbReference type="ChEBI" id="CHEBI:15377"/>
        <dbReference type="ChEBI" id="CHEBI:15378"/>
        <dbReference type="ChEBI" id="CHEBI:32372"/>
        <dbReference type="ChEBI" id="CHEBI:136304"/>
        <dbReference type="ChEBI" id="CHEBI:136315"/>
    </reaction>
    <physiologicalReaction direction="left-to-right" evidence="15">
        <dbReference type="Rhea" id="RHEA:52077"/>
    </physiologicalReaction>
</comment>
<evidence type="ECO:0000256" key="1">
    <source>
        <dbReference type="ARBA" id="ARBA00000923"/>
    </source>
</evidence>
<evidence type="ECO:0000313" key="19">
    <source>
        <dbReference type="RefSeq" id="XP_026483780.2"/>
    </source>
</evidence>
<dbReference type="GeneID" id="113391873"/>
<evidence type="ECO:0000256" key="12">
    <source>
        <dbReference type="ARBA" id="ARBA00048800"/>
    </source>
</evidence>
<feature type="transmembrane region" description="Helical" evidence="17">
    <location>
        <begin position="48"/>
        <end position="73"/>
    </location>
</feature>
<comment type="catalytic activity">
    <reaction evidence="11">
        <text>12-(9Z-octadecenoyloxy)-octadecanoate + H2O = 12-hydroxyoctadecanoate + (9Z)-octadecenoate + H(+)</text>
        <dbReference type="Rhea" id="RHEA:52060"/>
        <dbReference type="ChEBI" id="CHEBI:15377"/>
        <dbReference type="ChEBI" id="CHEBI:15378"/>
        <dbReference type="ChEBI" id="CHEBI:30823"/>
        <dbReference type="ChEBI" id="CHEBI:84201"/>
        <dbReference type="ChEBI" id="CHEBI:136302"/>
    </reaction>
    <physiologicalReaction direction="left-to-right" evidence="11">
        <dbReference type="Rhea" id="RHEA:52061"/>
    </physiologicalReaction>
</comment>
<feature type="transmembrane region" description="Helical" evidence="17">
    <location>
        <begin position="136"/>
        <end position="152"/>
    </location>
</feature>
<organism evidence="18 19">
    <name type="scientific">Vanessa tameamea</name>
    <name type="common">Kamehameha butterfly</name>
    <dbReference type="NCBI Taxonomy" id="334116"/>
    <lineage>
        <taxon>Eukaryota</taxon>
        <taxon>Metazoa</taxon>
        <taxon>Ecdysozoa</taxon>
        <taxon>Arthropoda</taxon>
        <taxon>Hexapoda</taxon>
        <taxon>Insecta</taxon>
        <taxon>Pterygota</taxon>
        <taxon>Neoptera</taxon>
        <taxon>Endopterygota</taxon>
        <taxon>Lepidoptera</taxon>
        <taxon>Glossata</taxon>
        <taxon>Ditrysia</taxon>
        <taxon>Papilionoidea</taxon>
        <taxon>Nymphalidae</taxon>
        <taxon>Nymphalinae</taxon>
        <taxon>Vanessa</taxon>
    </lineage>
</organism>
<feature type="transmembrane region" description="Helical" evidence="17">
    <location>
        <begin position="204"/>
        <end position="229"/>
    </location>
</feature>
<evidence type="ECO:0000256" key="10">
    <source>
        <dbReference type="ARBA" id="ARBA00048680"/>
    </source>
</evidence>
<feature type="transmembrane region" description="Helical" evidence="17">
    <location>
        <begin position="164"/>
        <end position="184"/>
    </location>
</feature>
<evidence type="ECO:0000256" key="16">
    <source>
        <dbReference type="ARBA" id="ARBA00049428"/>
    </source>
</evidence>
<sequence>MSKATYLRILGYTITIAMHVGNIVYMNFCMKRELADDPELTTFSHLQPRYFTCWTFFLQILYAVVGLTSDFKLLSNTNRDYKPSKYFQGFKNTLFSAILWPSTWVVTIVFWSLFLYDRKLIFPSFADKVVTPLSNHIMHTAIIGVVVWEVCFQPRTVPASHKRNLYHLAFHLLLYFSILTYTYVERGIWIYPIFGLLYGTMYFPLLPVIIGVLAVAFYYLQWTLTELIWGRKKKTMKIK</sequence>